<dbReference type="ESTHER" id="monbe-a9vac5">
    <property type="family name" value="6_AlphaBeta_hydrolase"/>
</dbReference>
<evidence type="ECO:0000259" key="3">
    <source>
        <dbReference type="Pfam" id="PF00561"/>
    </source>
</evidence>
<dbReference type="EMBL" id="CH991573">
    <property type="protein sequence ID" value="EDQ85517.1"/>
    <property type="molecule type" value="Genomic_DNA"/>
</dbReference>
<keyword evidence="5" id="KW-1185">Reference proteome</keyword>
<dbReference type="PANTHER" id="PTHR43798">
    <property type="entry name" value="MONOACYLGLYCEROL LIPASE"/>
    <property type="match status" value="1"/>
</dbReference>
<dbReference type="GO" id="GO:0016787">
    <property type="term" value="F:hydrolase activity"/>
    <property type="evidence" value="ECO:0000318"/>
    <property type="project" value="GO_Central"/>
</dbReference>
<evidence type="ECO:0000313" key="5">
    <source>
        <dbReference type="Proteomes" id="UP000001357"/>
    </source>
</evidence>
<gene>
    <name evidence="4" type="ORF">MONBRDRAFT_29181</name>
</gene>
<dbReference type="InParanoid" id="A9VAC5"/>
<organism evidence="4 5">
    <name type="scientific">Monosiga brevicollis</name>
    <name type="common">Choanoflagellate</name>
    <dbReference type="NCBI Taxonomy" id="81824"/>
    <lineage>
        <taxon>Eukaryota</taxon>
        <taxon>Choanoflagellata</taxon>
        <taxon>Craspedida</taxon>
        <taxon>Salpingoecidae</taxon>
        <taxon>Monosiga</taxon>
    </lineage>
</organism>
<proteinExistence type="inferred from homology"/>
<feature type="domain" description="AB hydrolase-1" evidence="3">
    <location>
        <begin position="46"/>
        <end position="157"/>
    </location>
</feature>
<comment type="similarity">
    <text evidence="1">Belongs to the AB hydrolase superfamily.</text>
</comment>
<dbReference type="GeneID" id="5895000"/>
<keyword evidence="2" id="KW-0378">Hydrolase</keyword>
<dbReference type="AlphaFoldDB" id="A9VAC5"/>
<dbReference type="eggNOG" id="KOG1454">
    <property type="taxonomic scope" value="Eukaryota"/>
</dbReference>
<reference evidence="4 5" key="1">
    <citation type="journal article" date="2008" name="Nature">
        <title>The genome of the choanoflagellate Monosiga brevicollis and the origin of metazoans.</title>
        <authorList>
            <consortium name="JGI Sequencing"/>
            <person name="King N."/>
            <person name="Westbrook M.J."/>
            <person name="Young S.L."/>
            <person name="Kuo A."/>
            <person name="Abedin M."/>
            <person name="Chapman J."/>
            <person name="Fairclough S."/>
            <person name="Hellsten U."/>
            <person name="Isogai Y."/>
            <person name="Letunic I."/>
            <person name="Marr M."/>
            <person name="Pincus D."/>
            <person name="Putnam N."/>
            <person name="Rokas A."/>
            <person name="Wright K.J."/>
            <person name="Zuzow R."/>
            <person name="Dirks W."/>
            <person name="Good M."/>
            <person name="Goodstein D."/>
            <person name="Lemons D."/>
            <person name="Li W."/>
            <person name="Lyons J.B."/>
            <person name="Morris A."/>
            <person name="Nichols S."/>
            <person name="Richter D.J."/>
            <person name="Salamov A."/>
            <person name="Bork P."/>
            <person name="Lim W.A."/>
            <person name="Manning G."/>
            <person name="Miller W.T."/>
            <person name="McGinnis W."/>
            <person name="Shapiro H."/>
            <person name="Tjian R."/>
            <person name="Grigoriev I.V."/>
            <person name="Rokhsar D."/>
        </authorList>
    </citation>
    <scope>NUCLEOTIDE SEQUENCE [LARGE SCALE GENOMIC DNA]</scope>
    <source>
        <strain evidence="5">MX1 / ATCC 50154</strain>
    </source>
</reference>
<dbReference type="Proteomes" id="UP000001357">
    <property type="component" value="Unassembled WGS sequence"/>
</dbReference>
<dbReference type="InterPro" id="IPR000073">
    <property type="entry name" value="AB_hydrolase_1"/>
</dbReference>
<dbReference type="Gene3D" id="3.40.50.1820">
    <property type="entry name" value="alpha/beta hydrolase"/>
    <property type="match status" value="1"/>
</dbReference>
<dbReference type="PRINTS" id="PR00111">
    <property type="entry name" value="ABHYDROLASE"/>
</dbReference>
<evidence type="ECO:0000256" key="1">
    <source>
        <dbReference type="ARBA" id="ARBA00008645"/>
    </source>
</evidence>
<dbReference type="InterPro" id="IPR050266">
    <property type="entry name" value="AB_hydrolase_sf"/>
</dbReference>
<dbReference type="RefSeq" id="XP_001749708.1">
    <property type="nucleotide sequence ID" value="XM_001749656.1"/>
</dbReference>
<evidence type="ECO:0000256" key="2">
    <source>
        <dbReference type="ARBA" id="ARBA00022801"/>
    </source>
</evidence>
<accession>A9VAC5</accession>
<dbReference type="OMA" id="HGWMDVS"/>
<protein>
    <recommendedName>
        <fullName evidence="3">AB hydrolase-1 domain-containing protein</fullName>
    </recommendedName>
</protein>
<dbReference type="Pfam" id="PF00561">
    <property type="entry name" value="Abhydrolase_1"/>
    <property type="match status" value="1"/>
</dbReference>
<dbReference type="FunCoup" id="A9VAC5">
    <property type="interactions" value="4"/>
</dbReference>
<dbReference type="InterPro" id="IPR029058">
    <property type="entry name" value="AB_hydrolase_fold"/>
</dbReference>
<dbReference type="STRING" id="81824.A9VAC5"/>
<dbReference type="KEGG" id="mbr:MONBRDRAFT_29181"/>
<evidence type="ECO:0000313" key="4">
    <source>
        <dbReference type="EMBL" id="EDQ85517.1"/>
    </source>
</evidence>
<dbReference type="SUPFAM" id="SSF53474">
    <property type="entry name" value="alpha/beta-Hydrolases"/>
    <property type="match status" value="1"/>
</dbReference>
<dbReference type="PANTHER" id="PTHR43798:SF14">
    <property type="entry name" value="SERINE HYDROLASE-LIKE PROTEIN DDB_G0286239"/>
    <property type="match status" value="1"/>
</dbReference>
<name>A9VAC5_MONBE</name>
<sequence length="330" mass="36151">MASAAPKTHPLSAERPPLPFEVVERRFPTPGGHVGGWSHGPPSRDVVVAIHGWLEHADCWLPLLAHLPKDRQYVAIDLPGHGYSTHRGNGMGYAVSDYVRDIAMVMQQLRDQAAPETRFHLLGHSMGAMISFLYAGAFPEQITSLVLVDGVVPITADDAAAASRLASSIENWLVLHTKAAAQTPMSLEVAFQRLAKGNPDVESHALPYLFPRSVRQVKPGQFVFNRDLLVKQVTPYRFTPKQALSFARRIQCPTLAILANDGLRTAPPDETQRQLAALQEAMPTLRLAYVEGNHHVHMNDASTVAKDIADFWSLPASLPAQEARPIAAKL</sequence>